<dbReference type="InterPro" id="IPR018060">
    <property type="entry name" value="HTH_AraC"/>
</dbReference>
<keyword evidence="5" id="KW-1185">Reference proteome</keyword>
<dbReference type="SUPFAM" id="SSF52317">
    <property type="entry name" value="Class I glutamine amidotransferase-like"/>
    <property type="match status" value="1"/>
</dbReference>
<dbReference type="InterPro" id="IPR002818">
    <property type="entry name" value="DJ-1/PfpI"/>
</dbReference>
<dbReference type="GO" id="GO:0043565">
    <property type="term" value="F:sequence-specific DNA binding"/>
    <property type="evidence" value="ECO:0007669"/>
    <property type="project" value="InterPro"/>
</dbReference>
<protein>
    <submittedName>
        <fullName evidence="4">Transcriptional regulator FtrA</fullName>
    </submittedName>
</protein>
<dbReference type="AlphaFoldDB" id="A0A2S7EXX2"/>
<organism evidence="4 5">
    <name type="scientific">Xanthomonas hyacinthi</name>
    <dbReference type="NCBI Taxonomy" id="56455"/>
    <lineage>
        <taxon>Bacteria</taxon>
        <taxon>Pseudomonadati</taxon>
        <taxon>Pseudomonadota</taxon>
        <taxon>Gammaproteobacteria</taxon>
        <taxon>Lysobacterales</taxon>
        <taxon>Lysobacteraceae</taxon>
        <taxon>Xanthomonas</taxon>
    </lineage>
</organism>
<dbReference type="InterPro" id="IPR052158">
    <property type="entry name" value="INH-QAR"/>
</dbReference>
<dbReference type="PANTHER" id="PTHR43130">
    <property type="entry name" value="ARAC-FAMILY TRANSCRIPTIONAL REGULATOR"/>
    <property type="match status" value="1"/>
</dbReference>
<dbReference type="SUPFAM" id="SSF46689">
    <property type="entry name" value="Homeodomain-like"/>
    <property type="match status" value="2"/>
</dbReference>
<dbReference type="InterPro" id="IPR009057">
    <property type="entry name" value="Homeodomain-like_sf"/>
</dbReference>
<dbReference type="CDD" id="cd03137">
    <property type="entry name" value="GATase1_AraC_1"/>
    <property type="match status" value="1"/>
</dbReference>
<dbReference type="Proteomes" id="UP000238261">
    <property type="component" value="Unassembled WGS sequence"/>
</dbReference>
<name>A0A2S7EXX2_9XANT</name>
<evidence type="ECO:0000313" key="4">
    <source>
        <dbReference type="EMBL" id="PPU98004.1"/>
    </source>
</evidence>
<dbReference type="Gene3D" id="1.10.10.60">
    <property type="entry name" value="Homeodomain-like"/>
    <property type="match status" value="1"/>
</dbReference>
<evidence type="ECO:0000313" key="5">
    <source>
        <dbReference type="Proteomes" id="UP000238261"/>
    </source>
</evidence>
<evidence type="ECO:0000256" key="1">
    <source>
        <dbReference type="ARBA" id="ARBA00023015"/>
    </source>
</evidence>
<accession>A0A2S7EXX2</accession>
<dbReference type="Pfam" id="PF01965">
    <property type="entry name" value="DJ-1_PfpI"/>
    <property type="match status" value="1"/>
</dbReference>
<proteinExistence type="predicted"/>
<sequence>MSAATDTASSSAPLVAIVAYRQLGLFEFGCAVGLFAPVRPELEVAWYRSGVCACEPGPLPALGGLQVLTPHGLELLDEADIVVIPGWRNPEECPPAALLDKLRAAHARGARLASICSGAFALAWAGLLDGKDATTHWRLTDLMAARFPAVNVRQNVLYVDTGQVITSAGSATGMDMLLHLVRKDYGIRVANLVAQRLVLAPWRDGERSQVLNRSIPHGEPSRLAVLTEWLGAHLGQPHTLASLAERAALSQRTLQRQFLDATGLSPIDWLIRERVALARELLETTDRPLQWIADHAGFGSLESFRRHFRVLAGCSPSSYRQQLLIRDQSSTRQNTAFR</sequence>
<comment type="caution">
    <text evidence="4">The sequence shown here is derived from an EMBL/GenBank/DDBJ whole genome shotgun (WGS) entry which is preliminary data.</text>
</comment>
<reference evidence="5" key="1">
    <citation type="submission" date="2016-08" db="EMBL/GenBank/DDBJ databases">
        <authorList>
            <person name="Merda D."/>
            <person name="Briand M."/>
            <person name="Taghouti G."/>
            <person name="Carrere S."/>
            <person name="Gouzy J."/>
            <person name="Portier P."/>
            <person name="Jacques M.-A."/>
            <person name="Fischer-Le Saux M."/>
        </authorList>
    </citation>
    <scope>NUCLEOTIDE SEQUENCE [LARGE SCALE GENOMIC DNA]</scope>
    <source>
        <strain evidence="5">CFBP1156</strain>
    </source>
</reference>
<dbReference type="Gene3D" id="3.40.50.880">
    <property type="match status" value="1"/>
</dbReference>
<evidence type="ECO:0000256" key="2">
    <source>
        <dbReference type="ARBA" id="ARBA00023163"/>
    </source>
</evidence>
<dbReference type="PROSITE" id="PS01124">
    <property type="entry name" value="HTH_ARAC_FAMILY_2"/>
    <property type="match status" value="1"/>
</dbReference>
<dbReference type="RefSeq" id="WP_046979192.1">
    <property type="nucleotide sequence ID" value="NZ_CP043476.1"/>
</dbReference>
<dbReference type="GO" id="GO:0003700">
    <property type="term" value="F:DNA-binding transcription factor activity"/>
    <property type="evidence" value="ECO:0007669"/>
    <property type="project" value="InterPro"/>
</dbReference>
<feature type="domain" description="HTH araC/xylS-type" evidence="3">
    <location>
        <begin position="224"/>
        <end position="322"/>
    </location>
</feature>
<keyword evidence="1" id="KW-0805">Transcription regulation</keyword>
<dbReference type="InterPro" id="IPR029062">
    <property type="entry name" value="Class_I_gatase-like"/>
</dbReference>
<dbReference type="OrthoDB" id="9803764at2"/>
<dbReference type="NCBIfam" id="NF006902">
    <property type="entry name" value="PRK09393.1"/>
    <property type="match status" value="1"/>
</dbReference>
<dbReference type="EMBL" id="MDEG01000006">
    <property type="protein sequence ID" value="PPU98004.1"/>
    <property type="molecule type" value="Genomic_DNA"/>
</dbReference>
<gene>
    <name evidence="4" type="ORF">XhyaCFBP1156_08985</name>
</gene>
<dbReference type="Pfam" id="PF12833">
    <property type="entry name" value="HTH_18"/>
    <property type="match status" value="1"/>
</dbReference>
<evidence type="ECO:0000259" key="3">
    <source>
        <dbReference type="PROSITE" id="PS01124"/>
    </source>
</evidence>
<dbReference type="PANTHER" id="PTHR43130:SF3">
    <property type="entry name" value="HTH-TYPE TRANSCRIPTIONAL REGULATOR RV1931C"/>
    <property type="match status" value="1"/>
</dbReference>
<dbReference type="SMART" id="SM00342">
    <property type="entry name" value="HTH_ARAC"/>
    <property type="match status" value="1"/>
</dbReference>
<keyword evidence="2" id="KW-0804">Transcription</keyword>